<evidence type="ECO:0000256" key="1">
    <source>
        <dbReference type="SAM" id="MobiDB-lite"/>
    </source>
</evidence>
<feature type="region of interest" description="Disordered" evidence="1">
    <location>
        <begin position="116"/>
        <end position="173"/>
    </location>
</feature>
<proteinExistence type="predicted"/>
<feature type="region of interest" description="Disordered" evidence="1">
    <location>
        <begin position="1"/>
        <end position="26"/>
    </location>
</feature>
<evidence type="ECO:0000313" key="2">
    <source>
        <dbReference type="EMBL" id="KDO20306.1"/>
    </source>
</evidence>
<dbReference type="OMA" id="AYTHRTY"/>
<dbReference type="VEuPathDB" id="FungiDB:SPRG_14441"/>
<reference evidence="2 3" key="1">
    <citation type="journal article" date="2013" name="PLoS Genet.">
        <title>Distinctive expansion of potential virulence genes in the genome of the oomycete fish pathogen Saprolegnia parasitica.</title>
        <authorList>
            <person name="Jiang R.H."/>
            <person name="de Bruijn I."/>
            <person name="Haas B.J."/>
            <person name="Belmonte R."/>
            <person name="Lobach L."/>
            <person name="Christie J."/>
            <person name="van den Ackerveken G."/>
            <person name="Bottin A."/>
            <person name="Bulone V."/>
            <person name="Diaz-Moreno S.M."/>
            <person name="Dumas B."/>
            <person name="Fan L."/>
            <person name="Gaulin E."/>
            <person name="Govers F."/>
            <person name="Grenville-Briggs L.J."/>
            <person name="Horner N.R."/>
            <person name="Levin J.Z."/>
            <person name="Mammella M."/>
            <person name="Meijer H.J."/>
            <person name="Morris P."/>
            <person name="Nusbaum C."/>
            <person name="Oome S."/>
            <person name="Phillips A.J."/>
            <person name="van Rooyen D."/>
            <person name="Rzeszutek E."/>
            <person name="Saraiva M."/>
            <person name="Secombes C.J."/>
            <person name="Seidl M.F."/>
            <person name="Snel B."/>
            <person name="Stassen J.H."/>
            <person name="Sykes S."/>
            <person name="Tripathy S."/>
            <person name="van den Berg H."/>
            <person name="Vega-Arreguin J.C."/>
            <person name="Wawra S."/>
            <person name="Young S.K."/>
            <person name="Zeng Q."/>
            <person name="Dieguez-Uribeondo J."/>
            <person name="Russ C."/>
            <person name="Tyler B.M."/>
            <person name="van West P."/>
        </authorList>
    </citation>
    <scope>NUCLEOTIDE SEQUENCE [LARGE SCALE GENOMIC DNA]</scope>
    <source>
        <strain evidence="2 3">CBS 223.65</strain>
    </source>
</reference>
<feature type="region of interest" description="Disordered" evidence="1">
    <location>
        <begin position="56"/>
        <end position="86"/>
    </location>
</feature>
<accession>A0A067C179</accession>
<dbReference type="OrthoDB" id="69751at2759"/>
<feature type="region of interest" description="Disordered" evidence="1">
    <location>
        <begin position="227"/>
        <end position="247"/>
    </location>
</feature>
<dbReference type="KEGG" id="spar:SPRG_14441"/>
<feature type="compositionally biased region" description="Low complexity" evidence="1">
    <location>
        <begin position="116"/>
        <end position="133"/>
    </location>
</feature>
<evidence type="ECO:0000313" key="3">
    <source>
        <dbReference type="Proteomes" id="UP000030745"/>
    </source>
</evidence>
<dbReference type="EMBL" id="KK583316">
    <property type="protein sequence ID" value="KDO20306.1"/>
    <property type="molecule type" value="Genomic_DNA"/>
</dbReference>
<feature type="compositionally biased region" description="Low complexity" evidence="1">
    <location>
        <begin position="73"/>
        <end position="86"/>
    </location>
</feature>
<organism evidence="2 3">
    <name type="scientific">Saprolegnia parasitica (strain CBS 223.65)</name>
    <dbReference type="NCBI Taxonomy" id="695850"/>
    <lineage>
        <taxon>Eukaryota</taxon>
        <taxon>Sar</taxon>
        <taxon>Stramenopiles</taxon>
        <taxon>Oomycota</taxon>
        <taxon>Saprolegniomycetes</taxon>
        <taxon>Saprolegniales</taxon>
        <taxon>Saprolegniaceae</taxon>
        <taxon>Saprolegnia</taxon>
    </lineage>
</organism>
<keyword evidence="3" id="KW-1185">Reference proteome</keyword>
<dbReference type="AlphaFoldDB" id="A0A067C179"/>
<dbReference type="GeneID" id="24136246"/>
<gene>
    <name evidence="2" type="ORF">SPRG_14441</name>
</gene>
<protein>
    <submittedName>
        <fullName evidence="2">Uncharacterized protein</fullName>
    </submittedName>
</protein>
<dbReference type="RefSeq" id="XP_012208975.1">
    <property type="nucleotide sequence ID" value="XM_012353585.1"/>
</dbReference>
<dbReference type="Proteomes" id="UP000030745">
    <property type="component" value="Unassembled WGS sequence"/>
</dbReference>
<sequence>MTDAAAESDLEISFIASPTSSEPSFFRHDATPRAFIYPTSAQYQASANAPIRSNNSSLFSSFQSETPAQDGPSSNSTSTSDDASLSADSNVLSGALLSGTTSDVVLSGTTSDVVGATTSNAPSSTTSSVPTTVDGNHVLSRPSADVAQHGVFSSSTSSSDMPPPLSASSSHMYYEEESGRQSLFLPKHKETISEPLLNSNFEPTLLAGLEEPFFNFDFAGDDDSSEASFKMPLVGGASGDESSQSEQHPTFYYDDSSYEDNVNIWASRVWTSRSETEGELESYLHAMELARVQMQKAGSTKPESEPYVMTPIEEHAARCSLEVEAMDDGLKPPPSPLRTPSYLARTASPVDLRARENAILSPYLQQKQAAQTLQWFDAIFLMPHEALRHALVRIRRLISIDYIPFHMSWKVDLFFDWFAEFALFVKTAIEIKRTVVVPRVVQRKPALATSLAVTMEGYDATLAVLDAIKYFHNRSYEEESDVSKAGMLWATYLLQLTEYLGTVERLVLANLDKDEVDLSSALAVAYTHRTYLAELQKPIEEALNEQAKRVMVPWMLDARQFGFKGDLQHWQWGWFSKWLYEHRWRPYYETHVEGLLTRIEFASTTKG</sequence>
<feature type="compositionally biased region" description="Acidic residues" evidence="1">
    <location>
        <begin position="1"/>
        <end position="10"/>
    </location>
</feature>
<name>A0A067C179_SAPPC</name>